<dbReference type="PANTHER" id="PTHR43725:SF50">
    <property type="entry name" value="UDP-ARABINOSE 4-EPIMERASE 3-RELATED"/>
    <property type="match status" value="1"/>
</dbReference>
<dbReference type="InterPro" id="IPR001509">
    <property type="entry name" value="Epimerase_deHydtase"/>
</dbReference>
<evidence type="ECO:0000256" key="6">
    <source>
        <dbReference type="SAM" id="Phobius"/>
    </source>
</evidence>
<evidence type="ECO:0000313" key="9">
    <source>
        <dbReference type="Proteomes" id="UP001289374"/>
    </source>
</evidence>
<evidence type="ECO:0000256" key="5">
    <source>
        <dbReference type="RuleBase" id="RU366046"/>
    </source>
</evidence>
<dbReference type="Gene3D" id="3.40.50.720">
    <property type="entry name" value="NAD(P)-binding Rossmann-like Domain"/>
    <property type="match status" value="1"/>
</dbReference>
<comment type="caution">
    <text evidence="8">The sequence shown here is derived from an EMBL/GenBank/DDBJ whole genome shotgun (WGS) entry which is preliminary data.</text>
</comment>
<sequence>MDFMENKRKSNFTRKIILAASITALFFFMIKRPAAINGSTKFSQHEAGVTHVLVTGGAGYIGSHAVLRLLKDSYRITILDNLSRGNMGAVKVLQGLYPEPGRLQFIYADLGDAEAVNKIFERNAFDAVMHFAAVAYVGESTAEPLRYYHNITSNTLLLVKAMATHGVKTLIYSSTCATYGEPEKMPITETTPQVPINPYGKAKKMAEDIILDFSKTSNMAVMILRYFNVIGSDPEGRLGEAPRPELREQGRISGACFDAARGIIPGLKIRGTDYKTPDGTCVRDYIDVTDLIDAHVKALAHAKPGKVGIYNVGTGKGSSVKEFVAACKTATGVDIKVDFLSRRPGDYAEVYSDPSKINNELNWTARFTNIEESLSIAWRWQKEHVNGYDN</sequence>
<evidence type="ECO:0000256" key="3">
    <source>
        <dbReference type="ARBA" id="ARBA00023027"/>
    </source>
</evidence>
<organism evidence="8 9">
    <name type="scientific">Sesamum angolense</name>
    <dbReference type="NCBI Taxonomy" id="2727404"/>
    <lineage>
        <taxon>Eukaryota</taxon>
        <taxon>Viridiplantae</taxon>
        <taxon>Streptophyta</taxon>
        <taxon>Embryophyta</taxon>
        <taxon>Tracheophyta</taxon>
        <taxon>Spermatophyta</taxon>
        <taxon>Magnoliopsida</taxon>
        <taxon>eudicotyledons</taxon>
        <taxon>Gunneridae</taxon>
        <taxon>Pentapetalae</taxon>
        <taxon>asterids</taxon>
        <taxon>lamiids</taxon>
        <taxon>Lamiales</taxon>
        <taxon>Pedaliaceae</taxon>
        <taxon>Sesamum</taxon>
    </lineage>
</organism>
<name>A0AAE1W3V7_9LAMI</name>
<keyword evidence="3 5" id="KW-0520">NAD</keyword>
<keyword evidence="6" id="KW-1133">Transmembrane helix</keyword>
<keyword evidence="6" id="KW-0812">Transmembrane</keyword>
<dbReference type="GO" id="GO:0003978">
    <property type="term" value="F:UDP-glucose 4-epimerase activity"/>
    <property type="evidence" value="ECO:0007669"/>
    <property type="project" value="UniProtKB-UniRule"/>
</dbReference>
<reference evidence="8" key="1">
    <citation type="submission" date="2020-06" db="EMBL/GenBank/DDBJ databases">
        <authorList>
            <person name="Li T."/>
            <person name="Hu X."/>
            <person name="Zhang T."/>
            <person name="Song X."/>
            <person name="Zhang H."/>
            <person name="Dai N."/>
            <person name="Sheng W."/>
            <person name="Hou X."/>
            <person name="Wei L."/>
        </authorList>
    </citation>
    <scope>NUCLEOTIDE SEQUENCE</scope>
    <source>
        <strain evidence="8">K16</strain>
        <tissue evidence="8">Leaf</tissue>
    </source>
</reference>
<dbReference type="NCBIfam" id="TIGR01179">
    <property type="entry name" value="galE"/>
    <property type="match status" value="1"/>
</dbReference>
<evidence type="ECO:0000256" key="1">
    <source>
        <dbReference type="ARBA" id="ARBA00001911"/>
    </source>
</evidence>
<reference evidence="8" key="2">
    <citation type="journal article" date="2024" name="Plant">
        <title>Genomic evolution and insights into agronomic trait innovations of Sesamum species.</title>
        <authorList>
            <person name="Miao H."/>
            <person name="Wang L."/>
            <person name="Qu L."/>
            <person name="Liu H."/>
            <person name="Sun Y."/>
            <person name="Le M."/>
            <person name="Wang Q."/>
            <person name="Wei S."/>
            <person name="Zheng Y."/>
            <person name="Lin W."/>
            <person name="Duan Y."/>
            <person name="Cao H."/>
            <person name="Xiong S."/>
            <person name="Wang X."/>
            <person name="Wei L."/>
            <person name="Li C."/>
            <person name="Ma Q."/>
            <person name="Ju M."/>
            <person name="Zhao R."/>
            <person name="Li G."/>
            <person name="Mu C."/>
            <person name="Tian Q."/>
            <person name="Mei H."/>
            <person name="Zhang T."/>
            <person name="Gao T."/>
            <person name="Zhang H."/>
        </authorList>
    </citation>
    <scope>NUCLEOTIDE SEQUENCE</scope>
    <source>
        <strain evidence="8">K16</strain>
    </source>
</reference>
<protein>
    <recommendedName>
        <fullName evidence="5">UDP-glucose 4-epimerase</fullName>
        <ecNumber evidence="5">5.1.3.-</ecNumber>
    </recommendedName>
</protein>
<proteinExistence type="inferred from homology"/>
<dbReference type="InterPro" id="IPR005886">
    <property type="entry name" value="UDP_G4E"/>
</dbReference>
<keyword evidence="4 5" id="KW-0413">Isomerase</keyword>
<dbReference type="GO" id="GO:0006012">
    <property type="term" value="P:galactose metabolic process"/>
    <property type="evidence" value="ECO:0007669"/>
    <property type="project" value="InterPro"/>
</dbReference>
<evidence type="ECO:0000259" key="7">
    <source>
        <dbReference type="Pfam" id="PF01370"/>
    </source>
</evidence>
<dbReference type="PANTHER" id="PTHR43725">
    <property type="entry name" value="UDP-GLUCOSE 4-EPIMERASE"/>
    <property type="match status" value="1"/>
</dbReference>
<dbReference type="Proteomes" id="UP001289374">
    <property type="component" value="Unassembled WGS sequence"/>
</dbReference>
<feature type="domain" description="NAD-dependent epimerase/dehydratase" evidence="7">
    <location>
        <begin position="52"/>
        <end position="313"/>
    </location>
</feature>
<comment type="similarity">
    <text evidence="2 5">Belongs to the NAD(P)-dependent epimerase/dehydratase family.</text>
</comment>
<accession>A0AAE1W3V7</accession>
<dbReference type="InterPro" id="IPR036291">
    <property type="entry name" value="NAD(P)-bd_dom_sf"/>
</dbReference>
<keyword evidence="5" id="KW-0119">Carbohydrate metabolism</keyword>
<dbReference type="EMBL" id="JACGWL010000015">
    <property type="protein sequence ID" value="KAK4386290.1"/>
    <property type="molecule type" value="Genomic_DNA"/>
</dbReference>
<feature type="transmembrane region" description="Helical" evidence="6">
    <location>
        <begin position="12"/>
        <end position="30"/>
    </location>
</feature>
<keyword evidence="9" id="KW-1185">Reference proteome</keyword>
<dbReference type="AlphaFoldDB" id="A0AAE1W3V7"/>
<evidence type="ECO:0000256" key="2">
    <source>
        <dbReference type="ARBA" id="ARBA00007637"/>
    </source>
</evidence>
<dbReference type="Pfam" id="PF01370">
    <property type="entry name" value="Epimerase"/>
    <property type="match status" value="1"/>
</dbReference>
<dbReference type="CDD" id="cd05247">
    <property type="entry name" value="UDP_G4E_1_SDR_e"/>
    <property type="match status" value="1"/>
</dbReference>
<dbReference type="EC" id="5.1.3.-" evidence="5"/>
<keyword evidence="6" id="KW-0472">Membrane</keyword>
<dbReference type="Gene3D" id="3.90.25.10">
    <property type="entry name" value="UDP-galactose 4-epimerase, domain 1"/>
    <property type="match status" value="1"/>
</dbReference>
<evidence type="ECO:0000256" key="4">
    <source>
        <dbReference type="ARBA" id="ARBA00023235"/>
    </source>
</evidence>
<evidence type="ECO:0000313" key="8">
    <source>
        <dbReference type="EMBL" id="KAK4386290.1"/>
    </source>
</evidence>
<dbReference type="SUPFAM" id="SSF51735">
    <property type="entry name" value="NAD(P)-binding Rossmann-fold domains"/>
    <property type="match status" value="1"/>
</dbReference>
<comment type="cofactor">
    <cofactor evidence="1 5">
        <name>NAD(+)</name>
        <dbReference type="ChEBI" id="CHEBI:57540"/>
    </cofactor>
</comment>
<comment type="pathway">
    <text evidence="5">Carbohydrate metabolism; galactose metabolism.</text>
</comment>
<gene>
    <name evidence="8" type="ORF">Sango_2499600</name>
</gene>